<proteinExistence type="predicted"/>
<dbReference type="AlphaFoldDB" id="A0A0M8MJB7"/>
<accession>A0A0M8MJB7</accession>
<dbReference type="STRING" id="1202724.AM493_12390"/>
<feature type="chain" id="PRO_5005818452" description="Lipocalin-like domain-containing protein" evidence="1">
    <location>
        <begin position="17"/>
        <end position="126"/>
    </location>
</feature>
<evidence type="ECO:0000313" key="2">
    <source>
        <dbReference type="EMBL" id="KOS06738.1"/>
    </source>
</evidence>
<reference evidence="2 3" key="1">
    <citation type="submission" date="2015-08" db="EMBL/GenBank/DDBJ databases">
        <title>Whole genome sequence of Flavobacterium akiainvivens IK-1T, from decaying Wikstroemia oahuensis, an endemic Hawaiian shrub.</title>
        <authorList>
            <person name="Wan X."/>
            <person name="Hou S."/>
            <person name="Saito J."/>
            <person name="Donachie S."/>
        </authorList>
    </citation>
    <scope>NUCLEOTIDE SEQUENCE [LARGE SCALE GENOMIC DNA]</scope>
    <source>
        <strain evidence="2 3">IK-1</strain>
    </source>
</reference>
<sequence>MKYLLLLLCFYCTAQAQECKITPQDVEGKWQLVAISRGFDDKGIEYANSTEFVTFTAENFSRTKDDKIIKSGRYKIVNDKKALHEGYCTLRFGSKTYKVIRFDADGFLMLYNGLDGEAIAYYKKVE</sequence>
<dbReference type="PATRIC" id="fig|1202724.3.peg.2566"/>
<organism evidence="2 3">
    <name type="scientific">Flavobacterium akiainvivens</name>
    <dbReference type="NCBI Taxonomy" id="1202724"/>
    <lineage>
        <taxon>Bacteria</taxon>
        <taxon>Pseudomonadati</taxon>
        <taxon>Bacteroidota</taxon>
        <taxon>Flavobacteriia</taxon>
        <taxon>Flavobacteriales</taxon>
        <taxon>Flavobacteriaceae</taxon>
        <taxon>Flavobacterium</taxon>
    </lineage>
</organism>
<dbReference type="EMBL" id="LIYD01000005">
    <property type="protein sequence ID" value="KOS06738.1"/>
    <property type="molecule type" value="Genomic_DNA"/>
</dbReference>
<protein>
    <recommendedName>
        <fullName evidence="4">Lipocalin-like domain-containing protein</fullName>
    </recommendedName>
</protein>
<keyword evidence="1" id="KW-0732">Signal</keyword>
<evidence type="ECO:0000313" key="3">
    <source>
        <dbReference type="Proteomes" id="UP000037755"/>
    </source>
</evidence>
<evidence type="ECO:0000256" key="1">
    <source>
        <dbReference type="SAM" id="SignalP"/>
    </source>
</evidence>
<name>A0A0M8MJB7_9FLAO</name>
<dbReference type="Proteomes" id="UP000037755">
    <property type="component" value="Unassembled WGS sequence"/>
</dbReference>
<comment type="caution">
    <text evidence="2">The sequence shown here is derived from an EMBL/GenBank/DDBJ whole genome shotgun (WGS) entry which is preliminary data.</text>
</comment>
<gene>
    <name evidence="2" type="ORF">AM493_12390</name>
</gene>
<feature type="signal peptide" evidence="1">
    <location>
        <begin position="1"/>
        <end position="16"/>
    </location>
</feature>
<keyword evidence="3" id="KW-1185">Reference proteome</keyword>
<evidence type="ECO:0008006" key="4">
    <source>
        <dbReference type="Google" id="ProtNLM"/>
    </source>
</evidence>
<dbReference type="RefSeq" id="WP_054408356.1">
    <property type="nucleotide sequence ID" value="NZ_FOYA01000020.1"/>
</dbReference>